<dbReference type="STRING" id="559515.M4BBJ3"/>
<keyword evidence="5" id="KW-1185">Reference proteome</keyword>
<name>M4BBJ3_HYAAE</name>
<dbReference type="CDD" id="cd06257">
    <property type="entry name" value="DnaJ"/>
    <property type="match status" value="1"/>
</dbReference>
<dbReference type="OMA" id="MWLAFPI"/>
<protein>
    <recommendedName>
        <fullName evidence="3">J domain-containing protein</fullName>
    </recommendedName>
</protein>
<evidence type="ECO:0000313" key="4">
    <source>
        <dbReference type="EnsemblProtists" id="HpaP803656"/>
    </source>
</evidence>
<dbReference type="Pfam" id="PF00226">
    <property type="entry name" value="DnaJ"/>
    <property type="match status" value="1"/>
</dbReference>
<dbReference type="EMBL" id="JH598095">
    <property type="status" value="NOT_ANNOTATED_CDS"/>
    <property type="molecule type" value="Genomic_DNA"/>
</dbReference>
<dbReference type="InterPro" id="IPR050817">
    <property type="entry name" value="DjlA_DnaK_co-chaperone"/>
</dbReference>
<dbReference type="SUPFAM" id="SSF46565">
    <property type="entry name" value="Chaperone J-domain"/>
    <property type="match status" value="1"/>
</dbReference>
<evidence type="ECO:0000256" key="2">
    <source>
        <dbReference type="SAM" id="Phobius"/>
    </source>
</evidence>
<dbReference type="SMART" id="SM00271">
    <property type="entry name" value="DnaJ"/>
    <property type="match status" value="1"/>
</dbReference>
<sequence>MAARDKTHLQPNYYDVLSIDRSASTDDIKVAYRKLVLEHHPDRSNVKKSNSSSQRQDGKNAQILRINAAYDLLSDDVARVKYDMEMFGISAVSNEDEATQEAVHLAGKYKPMSSQDVHEMFGGLNSYERFTTAQFHRLRSHVAPAAIGRRATNLMERKRFRAANSKLPTQAATLAWLAFPIALAALWGVNVSNIKEQCKKR</sequence>
<dbReference type="HOGENOM" id="CLU_1392646_0_0_1"/>
<reference evidence="4" key="2">
    <citation type="submission" date="2015-06" db="UniProtKB">
        <authorList>
            <consortium name="EnsemblProtists"/>
        </authorList>
    </citation>
    <scope>IDENTIFICATION</scope>
    <source>
        <strain evidence="4">Emoy2</strain>
    </source>
</reference>
<keyword evidence="2" id="KW-0812">Transmembrane</keyword>
<dbReference type="VEuPathDB" id="FungiDB:HpaG803656"/>
<dbReference type="InterPro" id="IPR001623">
    <property type="entry name" value="DnaJ_domain"/>
</dbReference>
<proteinExistence type="predicted"/>
<feature type="region of interest" description="Disordered" evidence="1">
    <location>
        <begin position="41"/>
        <end position="60"/>
    </location>
</feature>
<feature type="transmembrane region" description="Helical" evidence="2">
    <location>
        <begin position="167"/>
        <end position="189"/>
    </location>
</feature>
<keyword evidence="2" id="KW-1133">Transmembrane helix</keyword>
<dbReference type="InterPro" id="IPR036869">
    <property type="entry name" value="J_dom_sf"/>
</dbReference>
<organism evidence="4 5">
    <name type="scientific">Hyaloperonospora arabidopsidis (strain Emoy2)</name>
    <name type="common">Downy mildew agent</name>
    <name type="synonym">Peronospora arabidopsidis</name>
    <dbReference type="NCBI Taxonomy" id="559515"/>
    <lineage>
        <taxon>Eukaryota</taxon>
        <taxon>Sar</taxon>
        <taxon>Stramenopiles</taxon>
        <taxon>Oomycota</taxon>
        <taxon>Peronosporomycetes</taxon>
        <taxon>Peronosporales</taxon>
        <taxon>Peronosporaceae</taxon>
        <taxon>Hyaloperonospora</taxon>
    </lineage>
</organism>
<dbReference type="InParanoid" id="M4BBJ3"/>
<dbReference type="Proteomes" id="UP000011713">
    <property type="component" value="Unassembled WGS sequence"/>
</dbReference>
<accession>M4BBJ3</accession>
<dbReference type="Gene3D" id="1.10.287.110">
    <property type="entry name" value="DnaJ domain"/>
    <property type="match status" value="1"/>
</dbReference>
<dbReference type="EnsemblProtists" id="HpaT803656">
    <property type="protein sequence ID" value="HpaP803656"/>
    <property type="gene ID" value="HpaG803656"/>
</dbReference>
<reference evidence="5" key="1">
    <citation type="journal article" date="2010" name="Science">
        <title>Signatures of adaptation to obligate biotrophy in the Hyaloperonospora arabidopsidis genome.</title>
        <authorList>
            <person name="Baxter L."/>
            <person name="Tripathy S."/>
            <person name="Ishaque N."/>
            <person name="Boot N."/>
            <person name="Cabral A."/>
            <person name="Kemen E."/>
            <person name="Thines M."/>
            <person name="Ah-Fong A."/>
            <person name="Anderson R."/>
            <person name="Badejoko W."/>
            <person name="Bittner-Eddy P."/>
            <person name="Boore J.L."/>
            <person name="Chibucos M.C."/>
            <person name="Coates M."/>
            <person name="Dehal P."/>
            <person name="Delehaunty K."/>
            <person name="Dong S."/>
            <person name="Downton P."/>
            <person name="Dumas B."/>
            <person name="Fabro G."/>
            <person name="Fronick C."/>
            <person name="Fuerstenberg S.I."/>
            <person name="Fulton L."/>
            <person name="Gaulin E."/>
            <person name="Govers F."/>
            <person name="Hughes L."/>
            <person name="Humphray S."/>
            <person name="Jiang R.H."/>
            <person name="Judelson H."/>
            <person name="Kamoun S."/>
            <person name="Kyung K."/>
            <person name="Meijer H."/>
            <person name="Minx P."/>
            <person name="Morris P."/>
            <person name="Nelson J."/>
            <person name="Phuntumart V."/>
            <person name="Qutob D."/>
            <person name="Rehmany A."/>
            <person name="Rougon-Cardoso A."/>
            <person name="Ryden P."/>
            <person name="Torto-Alalibo T."/>
            <person name="Studholme D."/>
            <person name="Wang Y."/>
            <person name="Win J."/>
            <person name="Wood J."/>
            <person name="Clifton S.W."/>
            <person name="Rogers J."/>
            <person name="Van den Ackerveken G."/>
            <person name="Jones J.D."/>
            <person name="McDowell J.M."/>
            <person name="Beynon J."/>
            <person name="Tyler B.M."/>
        </authorList>
    </citation>
    <scope>NUCLEOTIDE SEQUENCE [LARGE SCALE GENOMIC DNA]</scope>
    <source>
        <strain evidence="5">Emoy2</strain>
    </source>
</reference>
<evidence type="ECO:0000256" key="1">
    <source>
        <dbReference type="SAM" id="MobiDB-lite"/>
    </source>
</evidence>
<dbReference type="eggNOG" id="KOG0714">
    <property type="taxonomic scope" value="Eukaryota"/>
</dbReference>
<keyword evidence="2" id="KW-0472">Membrane</keyword>
<dbReference type="PROSITE" id="PS50076">
    <property type="entry name" value="DNAJ_2"/>
    <property type="match status" value="1"/>
</dbReference>
<dbReference type="PRINTS" id="PR00625">
    <property type="entry name" value="JDOMAIN"/>
</dbReference>
<dbReference type="PANTHER" id="PTHR24074">
    <property type="entry name" value="CO-CHAPERONE PROTEIN DJLA"/>
    <property type="match status" value="1"/>
</dbReference>
<evidence type="ECO:0000313" key="5">
    <source>
        <dbReference type="Proteomes" id="UP000011713"/>
    </source>
</evidence>
<feature type="domain" description="J" evidence="3">
    <location>
        <begin position="12"/>
        <end position="86"/>
    </location>
</feature>
<evidence type="ECO:0000259" key="3">
    <source>
        <dbReference type="PROSITE" id="PS50076"/>
    </source>
</evidence>
<dbReference type="AlphaFoldDB" id="M4BBJ3"/>